<dbReference type="PANTHER" id="PTHR32347">
    <property type="entry name" value="EFFLUX SYSTEM COMPONENT YKNX-RELATED"/>
    <property type="match status" value="1"/>
</dbReference>
<evidence type="ECO:0000313" key="6">
    <source>
        <dbReference type="EMBL" id="MFB5679349.1"/>
    </source>
</evidence>
<dbReference type="Pfam" id="PF25881">
    <property type="entry name" value="HH_YBHG"/>
    <property type="match status" value="1"/>
</dbReference>
<evidence type="ECO:0000259" key="5">
    <source>
        <dbReference type="Pfam" id="PF25881"/>
    </source>
</evidence>
<evidence type="ECO:0000256" key="3">
    <source>
        <dbReference type="SAM" id="Coils"/>
    </source>
</evidence>
<evidence type="ECO:0000256" key="1">
    <source>
        <dbReference type="ARBA" id="ARBA00004196"/>
    </source>
</evidence>
<dbReference type="PANTHER" id="PTHR32347:SF29">
    <property type="entry name" value="UPF0194 MEMBRANE PROTEIN YBHG"/>
    <property type="match status" value="1"/>
</dbReference>
<dbReference type="InterPro" id="IPR050465">
    <property type="entry name" value="UPF0194_transport"/>
</dbReference>
<dbReference type="RefSeq" id="WP_375523198.1">
    <property type="nucleotide sequence ID" value="NZ_JBHILM010000001.1"/>
</dbReference>
<feature type="coiled-coil region" evidence="3">
    <location>
        <begin position="138"/>
        <end position="314"/>
    </location>
</feature>
<dbReference type="Gene3D" id="2.40.50.100">
    <property type="match status" value="2"/>
</dbReference>
<evidence type="ECO:0000256" key="4">
    <source>
        <dbReference type="SAM" id="Phobius"/>
    </source>
</evidence>
<organism evidence="6 7">
    <name type="scientific">Paenibacillus terreus</name>
    <dbReference type="NCBI Taxonomy" id="1387834"/>
    <lineage>
        <taxon>Bacteria</taxon>
        <taxon>Bacillati</taxon>
        <taxon>Bacillota</taxon>
        <taxon>Bacilli</taxon>
        <taxon>Bacillales</taxon>
        <taxon>Paenibacillaceae</taxon>
        <taxon>Paenibacillus</taxon>
    </lineage>
</organism>
<dbReference type="Proteomes" id="UP001580407">
    <property type="component" value="Unassembled WGS sequence"/>
</dbReference>
<feature type="coiled-coil region" evidence="3">
    <location>
        <begin position="85"/>
        <end position="112"/>
    </location>
</feature>
<dbReference type="EMBL" id="JBHILM010000001">
    <property type="protein sequence ID" value="MFB5679349.1"/>
    <property type="molecule type" value="Genomic_DNA"/>
</dbReference>
<name>A0ABV5B0X8_9BACL</name>
<proteinExistence type="predicted"/>
<feature type="domain" description="YbhG-like alpha-helical hairpin" evidence="5">
    <location>
        <begin position="144"/>
        <end position="258"/>
    </location>
</feature>
<feature type="transmembrane region" description="Helical" evidence="4">
    <location>
        <begin position="6"/>
        <end position="26"/>
    </location>
</feature>
<keyword evidence="4" id="KW-0472">Membrane</keyword>
<comment type="caution">
    <text evidence="6">The sequence shown here is derived from an EMBL/GenBank/DDBJ whole genome shotgun (WGS) entry which is preliminary data.</text>
</comment>
<keyword evidence="4" id="KW-1133">Transmembrane helix</keyword>
<gene>
    <name evidence="6" type="ORF">ACE3NQ_00305</name>
</gene>
<dbReference type="InterPro" id="IPR011053">
    <property type="entry name" value="Single_hybrid_motif"/>
</dbReference>
<dbReference type="Gene3D" id="2.40.30.170">
    <property type="match status" value="1"/>
</dbReference>
<dbReference type="SUPFAM" id="SSF51230">
    <property type="entry name" value="Single hybrid motif"/>
    <property type="match status" value="1"/>
</dbReference>
<sequence>MKLKNASIYGIMIILIAAVIYGLLAFQRGGETTGAEKGRGSSAPTAYVESDVINASFKTAGRVAELLVDEGDQVKKGQVIARLESKELQDKVKQAEAALQAAKANVGQAKAGVSQAQASVSAAEAKKSQGSEAVKVTSETATSKIAQAQAAADAAKAKWEALKAGARPQEIQQAEINMKAAKDAYDLATKQQERTRELFAAGAASQAALDQANLDKEQARAKYEAAEKQVELAKAGSREEEIAAAKAQYDQALAAVKEAQAGAGQVALQQEDVKAAQASVKQAQSAVEQAQSTVTAAESQVAQAEAALEEARTYLSYTELKAPADGVISSKSLNVGELASAGFTVYSIETTSQRWAKFYVPETELNGLKAGDQVALKLLADNSQFKGKVKVIDAAADFAVQKPSQSSGDTDIRSFGVKVELTGLPASVPTGATVFLLDKGAQANE</sequence>
<protein>
    <submittedName>
        <fullName evidence="6">HlyD family secretion protein</fullName>
    </submittedName>
</protein>
<keyword evidence="4" id="KW-0812">Transmembrane</keyword>
<accession>A0ABV5B0X8</accession>
<dbReference type="SUPFAM" id="SSF111369">
    <property type="entry name" value="HlyD-like secretion proteins"/>
    <property type="match status" value="1"/>
</dbReference>
<evidence type="ECO:0000313" key="7">
    <source>
        <dbReference type="Proteomes" id="UP001580407"/>
    </source>
</evidence>
<comment type="subcellular location">
    <subcellularLocation>
        <location evidence="1">Cell envelope</location>
    </subcellularLocation>
</comment>
<dbReference type="InterPro" id="IPR059052">
    <property type="entry name" value="HH_YbhG-like"/>
</dbReference>
<dbReference type="Gene3D" id="1.10.287.470">
    <property type="entry name" value="Helix hairpin bin"/>
    <property type="match status" value="3"/>
</dbReference>
<keyword evidence="7" id="KW-1185">Reference proteome</keyword>
<reference evidence="6 7" key="1">
    <citation type="submission" date="2024-09" db="EMBL/GenBank/DDBJ databases">
        <authorList>
            <person name="Ruan L."/>
        </authorList>
    </citation>
    <scope>NUCLEOTIDE SEQUENCE [LARGE SCALE GENOMIC DNA]</scope>
    <source>
        <strain evidence="6 7">D33</strain>
    </source>
</reference>
<keyword evidence="2 3" id="KW-0175">Coiled coil</keyword>
<evidence type="ECO:0000256" key="2">
    <source>
        <dbReference type="ARBA" id="ARBA00023054"/>
    </source>
</evidence>